<organism evidence="2 3">
    <name type="scientific">Trichophyton verrucosum (strain HKI 0517)</name>
    <dbReference type="NCBI Taxonomy" id="663202"/>
    <lineage>
        <taxon>Eukaryota</taxon>
        <taxon>Fungi</taxon>
        <taxon>Dikarya</taxon>
        <taxon>Ascomycota</taxon>
        <taxon>Pezizomycotina</taxon>
        <taxon>Eurotiomycetes</taxon>
        <taxon>Eurotiomycetidae</taxon>
        <taxon>Onygenales</taxon>
        <taxon>Arthrodermataceae</taxon>
        <taxon>Trichophyton</taxon>
    </lineage>
</organism>
<dbReference type="AlphaFoldDB" id="D4D1M7"/>
<protein>
    <submittedName>
        <fullName evidence="2">Uncharacterized protein</fullName>
    </submittedName>
</protein>
<keyword evidence="3" id="KW-1185">Reference proteome</keyword>
<dbReference type="RefSeq" id="XP_003024857.1">
    <property type="nucleotide sequence ID" value="XM_003024811.1"/>
</dbReference>
<name>D4D1M7_TRIVH</name>
<evidence type="ECO:0000313" key="3">
    <source>
        <dbReference type="Proteomes" id="UP000008383"/>
    </source>
</evidence>
<proteinExistence type="predicted"/>
<gene>
    <name evidence="2" type="ORF">TRV_00978</name>
</gene>
<dbReference type="EMBL" id="ACYE01000056">
    <property type="protein sequence ID" value="EFE44246.1"/>
    <property type="molecule type" value="Genomic_DNA"/>
</dbReference>
<dbReference type="KEGG" id="tve:TRV_00978"/>
<feature type="compositionally biased region" description="Basic and acidic residues" evidence="1">
    <location>
        <begin position="73"/>
        <end position="113"/>
    </location>
</feature>
<reference evidence="3" key="1">
    <citation type="journal article" date="2011" name="Genome Biol.">
        <title>Comparative and functional genomics provide insights into the pathogenicity of dermatophytic fungi.</title>
        <authorList>
            <person name="Burmester A."/>
            <person name="Shelest E."/>
            <person name="Gloeckner G."/>
            <person name="Heddergott C."/>
            <person name="Schindler S."/>
            <person name="Staib P."/>
            <person name="Heidel A."/>
            <person name="Felder M."/>
            <person name="Petzold A."/>
            <person name="Szafranski K."/>
            <person name="Feuermann M."/>
            <person name="Pedruzzi I."/>
            <person name="Priebe S."/>
            <person name="Groth M."/>
            <person name="Winkler R."/>
            <person name="Li W."/>
            <person name="Kniemeyer O."/>
            <person name="Schroeckh V."/>
            <person name="Hertweck C."/>
            <person name="Hube B."/>
            <person name="White T.C."/>
            <person name="Platzer M."/>
            <person name="Guthke R."/>
            <person name="Heitman J."/>
            <person name="Woestemeyer J."/>
            <person name="Zipfel P.F."/>
            <person name="Monod M."/>
            <person name="Brakhage A.A."/>
        </authorList>
    </citation>
    <scope>NUCLEOTIDE SEQUENCE [LARGE SCALE GENOMIC DNA]</scope>
    <source>
        <strain evidence="3">HKI 0517</strain>
    </source>
</reference>
<dbReference type="GeneID" id="9580347"/>
<sequence length="222" mass="25435">MWWEKLPIEAKPGWWKRNTGGYKPGTLNGRRNQAEKRERERTVEQESRRLAALLKRSGRARSNKARGPRRREKLSNKGREEDEGKEAEDKKSEGEKKEGGREGKGGREGEKRQSWPAGERLLEIIRTTVVLFFFSCSQAGRDSPYFSGSNCKKREEKRLKGKKNIEGQLGWNKGGELRMGLAKPEHLLMQNKAESEKRERERDVDSKVEVPVVVGDLVGCTE</sequence>
<evidence type="ECO:0000313" key="2">
    <source>
        <dbReference type="EMBL" id="EFE44246.1"/>
    </source>
</evidence>
<feature type="region of interest" description="Disordered" evidence="1">
    <location>
        <begin position="13"/>
        <end position="114"/>
    </location>
</feature>
<dbReference type="Proteomes" id="UP000008383">
    <property type="component" value="Unassembled WGS sequence"/>
</dbReference>
<feature type="compositionally biased region" description="Basic residues" evidence="1">
    <location>
        <begin position="56"/>
        <end position="72"/>
    </location>
</feature>
<feature type="compositionally biased region" description="Basic and acidic residues" evidence="1">
    <location>
        <begin position="32"/>
        <end position="49"/>
    </location>
</feature>
<accession>D4D1M7</accession>
<comment type="caution">
    <text evidence="2">The sequence shown here is derived from an EMBL/GenBank/DDBJ whole genome shotgun (WGS) entry which is preliminary data.</text>
</comment>
<dbReference type="HOGENOM" id="CLU_1246139_0_0_1"/>
<evidence type="ECO:0000256" key="1">
    <source>
        <dbReference type="SAM" id="MobiDB-lite"/>
    </source>
</evidence>